<dbReference type="Proteomes" id="UP000799766">
    <property type="component" value="Unassembled WGS sequence"/>
</dbReference>
<feature type="domain" description="Plasmid pRiA4b Orf3-like" evidence="2">
    <location>
        <begin position="162"/>
        <end position="341"/>
    </location>
</feature>
<feature type="region of interest" description="Disordered" evidence="1">
    <location>
        <begin position="23"/>
        <end position="63"/>
    </location>
</feature>
<gene>
    <name evidence="3" type="ORF">BDY21DRAFT_363152</name>
</gene>
<sequence>MSQKMLYKPEQPAAQLALQRTAQQTRSIWGRTSYRSVPRRREVTRPSPKKSTTWPVPLQNRIQNTLQEAGACYADEQPDELDEPGEPSQPRKPASRGEPSRQSRGGNTSDSTKKISNSRVTKVAAIPKQLAPVKAPGAHAASLSTKRRQLQHVKSEPDWNYLIMVTVRDVDNPRVSRLLSMPPGLSFDQVHSVLQTAFGWACEETGASHNFMVTLAENGKDAFEETQLLNMSDRPRTSSWGICTENEANWTLEEVYEDHSWRGEAKIFYEYDAESEWVHEFQLLGYTAAGWKTQVNVDEKSPQIVFCLGGEGHPIAEQCGGPGEWVDLKKALSKDTPGDPDGERLWYRDACENGGKMTLDPYEWHMGRVNRCLKRDGYCLD</sequence>
<dbReference type="EMBL" id="MU001678">
    <property type="protein sequence ID" value="KAF2458233.1"/>
    <property type="molecule type" value="Genomic_DNA"/>
</dbReference>
<evidence type="ECO:0000256" key="1">
    <source>
        <dbReference type="SAM" id="MobiDB-lite"/>
    </source>
</evidence>
<dbReference type="InterPro" id="IPR012912">
    <property type="entry name" value="Plasmid_pRiA4b_Orf3-like"/>
</dbReference>
<proteinExistence type="predicted"/>
<feature type="region of interest" description="Disordered" evidence="1">
    <location>
        <begin position="77"/>
        <end position="149"/>
    </location>
</feature>
<dbReference type="Gene3D" id="3.10.290.30">
    <property type="entry name" value="MM3350-like"/>
    <property type="match status" value="1"/>
</dbReference>
<keyword evidence="4" id="KW-1185">Reference proteome</keyword>
<evidence type="ECO:0000313" key="3">
    <source>
        <dbReference type="EMBL" id="KAF2458233.1"/>
    </source>
</evidence>
<dbReference type="AlphaFoldDB" id="A0A6A6P467"/>
<feature type="compositionally biased region" description="Polar residues" evidence="1">
    <location>
        <begin position="49"/>
        <end position="63"/>
    </location>
</feature>
<feature type="compositionally biased region" description="Polar residues" evidence="1">
    <location>
        <begin position="100"/>
        <end position="120"/>
    </location>
</feature>
<evidence type="ECO:0000313" key="4">
    <source>
        <dbReference type="Proteomes" id="UP000799766"/>
    </source>
</evidence>
<name>A0A6A6P467_9PEZI</name>
<accession>A0A6A6P467</accession>
<dbReference type="Pfam" id="PF07929">
    <property type="entry name" value="PRiA4_ORF3"/>
    <property type="match status" value="1"/>
</dbReference>
<reference evidence="3" key="1">
    <citation type="journal article" date="2020" name="Stud. Mycol.">
        <title>101 Dothideomycetes genomes: a test case for predicting lifestyles and emergence of pathogens.</title>
        <authorList>
            <person name="Haridas S."/>
            <person name="Albert R."/>
            <person name="Binder M."/>
            <person name="Bloem J."/>
            <person name="Labutti K."/>
            <person name="Salamov A."/>
            <person name="Andreopoulos B."/>
            <person name="Baker S."/>
            <person name="Barry K."/>
            <person name="Bills G."/>
            <person name="Bluhm B."/>
            <person name="Cannon C."/>
            <person name="Castanera R."/>
            <person name="Culley D."/>
            <person name="Daum C."/>
            <person name="Ezra D."/>
            <person name="Gonzalez J."/>
            <person name="Henrissat B."/>
            <person name="Kuo A."/>
            <person name="Liang C."/>
            <person name="Lipzen A."/>
            <person name="Lutzoni F."/>
            <person name="Magnuson J."/>
            <person name="Mondo S."/>
            <person name="Nolan M."/>
            <person name="Ohm R."/>
            <person name="Pangilinan J."/>
            <person name="Park H.-J."/>
            <person name="Ramirez L."/>
            <person name="Alfaro M."/>
            <person name="Sun H."/>
            <person name="Tritt A."/>
            <person name="Yoshinaga Y."/>
            <person name="Zwiers L.-H."/>
            <person name="Turgeon B."/>
            <person name="Goodwin S."/>
            <person name="Spatafora J."/>
            <person name="Crous P."/>
            <person name="Grigoriev I."/>
        </authorList>
    </citation>
    <scope>NUCLEOTIDE SEQUENCE</scope>
    <source>
        <strain evidence="3">ATCC 16933</strain>
    </source>
</reference>
<dbReference type="OrthoDB" id="245563at2759"/>
<evidence type="ECO:0000259" key="2">
    <source>
        <dbReference type="Pfam" id="PF07929"/>
    </source>
</evidence>
<organism evidence="3 4">
    <name type="scientific">Lineolata rhizophorae</name>
    <dbReference type="NCBI Taxonomy" id="578093"/>
    <lineage>
        <taxon>Eukaryota</taxon>
        <taxon>Fungi</taxon>
        <taxon>Dikarya</taxon>
        <taxon>Ascomycota</taxon>
        <taxon>Pezizomycotina</taxon>
        <taxon>Dothideomycetes</taxon>
        <taxon>Dothideomycetes incertae sedis</taxon>
        <taxon>Lineolatales</taxon>
        <taxon>Lineolataceae</taxon>
        <taxon>Lineolata</taxon>
    </lineage>
</organism>
<dbReference type="InterPro" id="IPR024047">
    <property type="entry name" value="MM3350-like_sf"/>
</dbReference>
<protein>
    <submittedName>
        <fullName evidence="3">MM3350-like domain-containing protein</fullName>
    </submittedName>
</protein>
<dbReference type="SUPFAM" id="SSF159941">
    <property type="entry name" value="MM3350-like"/>
    <property type="match status" value="1"/>
</dbReference>